<proteinExistence type="predicted"/>
<comment type="caution">
    <text evidence="1">The sequence shown here is derived from an EMBL/GenBank/DDBJ whole genome shotgun (WGS) entry which is preliminary data.</text>
</comment>
<gene>
    <name evidence="1" type="ORF">Pint_18982</name>
</gene>
<dbReference type="EMBL" id="CM047739">
    <property type="protein sequence ID" value="KAJ0041873.1"/>
    <property type="molecule type" value="Genomic_DNA"/>
</dbReference>
<sequence length="120" mass="13157">MENNVMKGLRIAILAIVIFILFNATHSTAESNSSTTQYCDASNMLDCLVADDEDVEFLFDSEAAKAQSFDIGKTAQKGVAVNCGKGKPYSSCLPDPHAAKIQEHCYDLQHHPTYNPACHY</sequence>
<evidence type="ECO:0000313" key="1">
    <source>
        <dbReference type="EMBL" id="KAJ0041873.1"/>
    </source>
</evidence>
<name>A0ACC0YT61_9ROSI</name>
<accession>A0ACC0YT61</accession>
<protein>
    <submittedName>
        <fullName evidence="1">Uncharacterized protein</fullName>
    </submittedName>
</protein>
<evidence type="ECO:0000313" key="2">
    <source>
        <dbReference type="Proteomes" id="UP001163603"/>
    </source>
</evidence>
<dbReference type="Proteomes" id="UP001163603">
    <property type="component" value="Chromosome 4"/>
</dbReference>
<organism evidence="1 2">
    <name type="scientific">Pistacia integerrima</name>
    <dbReference type="NCBI Taxonomy" id="434235"/>
    <lineage>
        <taxon>Eukaryota</taxon>
        <taxon>Viridiplantae</taxon>
        <taxon>Streptophyta</taxon>
        <taxon>Embryophyta</taxon>
        <taxon>Tracheophyta</taxon>
        <taxon>Spermatophyta</taxon>
        <taxon>Magnoliopsida</taxon>
        <taxon>eudicotyledons</taxon>
        <taxon>Gunneridae</taxon>
        <taxon>Pentapetalae</taxon>
        <taxon>rosids</taxon>
        <taxon>malvids</taxon>
        <taxon>Sapindales</taxon>
        <taxon>Anacardiaceae</taxon>
        <taxon>Pistacia</taxon>
    </lineage>
</organism>
<keyword evidence="2" id="KW-1185">Reference proteome</keyword>
<reference evidence="2" key="1">
    <citation type="journal article" date="2023" name="G3 (Bethesda)">
        <title>Genome assembly and association tests identify interacting loci associated with vigor, precocity, and sex in interspecific pistachio rootstocks.</title>
        <authorList>
            <person name="Palmer W."/>
            <person name="Jacygrad E."/>
            <person name="Sagayaradj S."/>
            <person name="Cavanaugh K."/>
            <person name="Han R."/>
            <person name="Bertier L."/>
            <person name="Beede B."/>
            <person name="Kafkas S."/>
            <person name="Golino D."/>
            <person name="Preece J."/>
            <person name="Michelmore R."/>
        </authorList>
    </citation>
    <scope>NUCLEOTIDE SEQUENCE [LARGE SCALE GENOMIC DNA]</scope>
</reference>